<keyword evidence="1" id="KW-1133">Transmembrane helix</keyword>
<dbReference type="AlphaFoldDB" id="A0A6J4U6T3"/>
<evidence type="ECO:0000313" key="2">
    <source>
        <dbReference type="EMBL" id="CAA9539960.1"/>
    </source>
</evidence>
<accession>A0A6J4U6T3</accession>
<keyword evidence="1" id="KW-0812">Transmembrane</keyword>
<sequence>MGFLFVVTQRLVPGSNMRLDWHQMPSILLYPYAHFWFLQALFLVFLMVGGLDLAGLLSSRLRAGIVLGPAALLFHASGLFTDVFAFKRALYLLPFSWQG</sequence>
<proteinExistence type="predicted"/>
<protein>
    <recommendedName>
        <fullName evidence="3">Acyltransferase 3 domain-containing protein</fullName>
    </recommendedName>
</protein>
<reference evidence="2" key="1">
    <citation type="submission" date="2020-02" db="EMBL/GenBank/DDBJ databases">
        <authorList>
            <person name="Meier V. D."/>
        </authorList>
    </citation>
    <scope>NUCLEOTIDE SEQUENCE</scope>
    <source>
        <strain evidence="2">AVDCRST_MAG23</strain>
    </source>
</reference>
<feature type="transmembrane region" description="Helical" evidence="1">
    <location>
        <begin position="35"/>
        <end position="57"/>
    </location>
</feature>
<evidence type="ECO:0000256" key="1">
    <source>
        <dbReference type="SAM" id="Phobius"/>
    </source>
</evidence>
<name>A0A6J4U6T3_9SPHN</name>
<gene>
    <name evidence="2" type="ORF">AVDCRST_MAG23-1955</name>
</gene>
<feature type="transmembrane region" description="Helical" evidence="1">
    <location>
        <begin position="64"/>
        <end position="86"/>
    </location>
</feature>
<organism evidence="2">
    <name type="scientific">uncultured Sphingosinicella sp</name>
    <dbReference type="NCBI Taxonomy" id="478748"/>
    <lineage>
        <taxon>Bacteria</taxon>
        <taxon>Pseudomonadati</taxon>
        <taxon>Pseudomonadota</taxon>
        <taxon>Alphaproteobacteria</taxon>
        <taxon>Sphingomonadales</taxon>
        <taxon>Sphingosinicellaceae</taxon>
        <taxon>Sphingosinicella</taxon>
        <taxon>environmental samples</taxon>
    </lineage>
</organism>
<dbReference type="EMBL" id="CADCWD010000066">
    <property type="protein sequence ID" value="CAA9539960.1"/>
    <property type="molecule type" value="Genomic_DNA"/>
</dbReference>
<keyword evidence="1" id="KW-0472">Membrane</keyword>
<evidence type="ECO:0008006" key="3">
    <source>
        <dbReference type="Google" id="ProtNLM"/>
    </source>
</evidence>